<dbReference type="RefSeq" id="WP_381521446.1">
    <property type="nucleotide sequence ID" value="NZ_JBHULN010000004.1"/>
</dbReference>
<dbReference type="Gene3D" id="1.10.3210.10">
    <property type="entry name" value="Hypothetical protein af1432"/>
    <property type="match status" value="1"/>
</dbReference>
<dbReference type="EMBL" id="JBHULN010000004">
    <property type="protein sequence ID" value="MFD2570614.1"/>
    <property type="molecule type" value="Genomic_DNA"/>
</dbReference>
<dbReference type="Pfam" id="PF01966">
    <property type="entry name" value="HD"/>
    <property type="match status" value="1"/>
</dbReference>
<proteinExistence type="predicted"/>
<sequence length="195" mass="21981">MNVAEAEQFAISTLASGLSPTLYYHGLHHVLDVVEAAGRIAQAEYITDAESLNLLKTAALFHDIGFISTYNGHEAWGCQYVREVLPRFGYEQGQIEAICGMIMATRVPQMPQTKLEEILCDADLDYLGRNDFEPIAHSLYDELKVRNMVADETAWNRIQVKFLESHHYWTPTAIATRQAAKQQRLDALRVLVDAV</sequence>
<gene>
    <name evidence="2" type="ORF">ACFSUS_08220</name>
</gene>
<accession>A0ABW5M2U9</accession>
<comment type="caution">
    <text evidence="2">The sequence shown here is derived from an EMBL/GenBank/DDBJ whole genome shotgun (WGS) entry which is preliminary data.</text>
</comment>
<evidence type="ECO:0000259" key="1">
    <source>
        <dbReference type="SMART" id="SM00471"/>
    </source>
</evidence>
<dbReference type="SMART" id="SM00471">
    <property type="entry name" value="HDc"/>
    <property type="match status" value="1"/>
</dbReference>
<keyword evidence="3" id="KW-1185">Reference proteome</keyword>
<dbReference type="CDD" id="cd00077">
    <property type="entry name" value="HDc"/>
    <property type="match status" value="1"/>
</dbReference>
<dbReference type="InterPro" id="IPR006674">
    <property type="entry name" value="HD_domain"/>
</dbReference>
<evidence type="ECO:0000313" key="3">
    <source>
        <dbReference type="Proteomes" id="UP001597469"/>
    </source>
</evidence>
<dbReference type="Proteomes" id="UP001597469">
    <property type="component" value="Unassembled WGS sequence"/>
</dbReference>
<name>A0ABW5M2U9_9BACT</name>
<dbReference type="SUPFAM" id="SSF109604">
    <property type="entry name" value="HD-domain/PDEase-like"/>
    <property type="match status" value="1"/>
</dbReference>
<organism evidence="2 3">
    <name type="scientific">Spirosoma soli</name>
    <dbReference type="NCBI Taxonomy" id="1770529"/>
    <lineage>
        <taxon>Bacteria</taxon>
        <taxon>Pseudomonadati</taxon>
        <taxon>Bacteroidota</taxon>
        <taxon>Cytophagia</taxon>
        <taxon>Cytophagales</taxon>
        <taxon>Cytophagaceae</taxon>
        <taxon>Spirosoma</taxon>
    </lineage>
</organism>
<feature type="domain" description="HD/PDEase" evidence="1">
    <location>
        <begin position="22"/>
        <end position="136"/>
    </location>
</feature>
<dbReference type="InterPro" id="IPR003607">
    <property type="entry name" value="HD/PDEase_dom"/>
</dbReference>
<protein>
    <submittedName>
        <fullName evidence="2">HD domain-containing protein</fullName>
    </submittedName>
</protein>
<evidence type="ECO:0000313" key="2">
    <source>
        <dbReference type="EMBL" id="MFD2570614.1"/>
    </source>
</evidence>
<reference evidence="3" key="1">
    <citation type="journal article" date="2019" name="Int. J. Syst. Evol. Microbiol.">
        <title>The Global Catalogue of Microorganisms (GCM) 10K type strain sequencing project: providing services to taxonomists for standard genome sequencing and annotation.</title>
        <authorList>
            <consortium name="The Broad Institute Genomics Platform"/>
            <consortium name="The Broad Institute Genome Sequencing Center for Infectious Disease"/>
            <person name="Wu L."/>
            <person name="Ma J."/>
        </authorList>
    </citation>
    <scope>NUCLEOTIDE SEQUENCE [LARGE SCALE GENOMIC DNA]</scope>
    <source>
        <strain evidence="3">KCTC 42805</strain>
    </source>
</reference>